<dbReference type="InterPro" id="IPR001375">
    <property type="entry name" value="Peptidase_S9_cat"/>
</dbReference>
<feature type="domain" description="Peptidase S9 prolyl oligopeptidase catalytic" evidence="3">
    <location>
        <begin position="225"/>
        <end position="298"/>
    </location>
</feature>
<dbReference type="InterPro" id="IPR049492">
    <property type="entry name" value="BD-FAE-like_dom"/>
</dbReference>
<dbReference type="InterPro" id="IPR029058">
    <property type="entry name" value="AB_hydrolase_fold"/>
</dbReference>
<evidence type="ECO:0000313" key="6">
    <source>
        <dbReference type="EMBL" id="MFC5471275.1"/>
    </source>
</evidence>
<reference evidence="7" key="1">
    <citation type="journal article" date="2019" name="Int. J. Syst. Evol. Microbiol.">
        <title>The Global Catalogue of Microorganisms (GCM) 10K type strain sequencing project: providing services to taxonomists for standard genome sequencing and annotation.</title>
        <authorList>
            <consortium name="The Broad Institute Genomics Platform"/>
            <consortium name="The Broad Institute Genome Sequencing Center for Infectious Disease"/>
            <person name="Wu L."/>
            <person name="Ma J."/>
        </authorList>
    </citation>
    <scope>NUCLEOTIDE SEQUENCE [LARGE SCALE GENOMIC DNA]</scope>
    <source>
        <strain evidence="7">CCUG 57113</strain>
    </source>
</reference>
<sequence length="697" mass="77828">MRKKGALYSIICLIVIVGTVLFYLEGNGKGNKNEEVDVQPTSASSAPPAQVKADDLRFLEPQFKVKAHEDLIYQTKQNYRMEQEKLALDLYEPENDTFPMRPVVVFFHGGGFSGGDKRDAAEISNEWASRGYVVLSANYRLRDDPFQDFDGTLNDAMDDVKGVLGWIEEHQSEYRLDHDRIAIGGDSAGGILSINFANVFLTGGIQNPFGIFAIIDIYGGMVQNVQNPHFPPMILIHGTKDNIIPYHSSETFYGILKEQDAYHDFLTMEGVGHNYKNPKYWDSVVASTSYFMRNTMDKSEQSYWTDTTGLRASAGDSVIVPLKRQQIQADARGRIKMQLPEEWKLESDSAFEPKSDIELSVKVPENAVPGIYPIVMAPQSEQESSRMASISVYVKVVDPLHVIFNRVYDVNLKQIHTRAEVQNLSLSDQTGQLHIKHQSANGLQEDRFSIDSLTSGQTKTIELPFNMEGSPTVSFANQKGDIILETADSTNVLLSLPQKNEIRIDGALDEWKGQTGFALNQEKQAKIQDWNGVNDLGGTGYISWDENHVYIGLEMTDDKHVQEKTEDDIWQGDSMQFAFGMIDSDGKAMGTNEIGVALHQDGSITNWRWIAPDGYAIGEVISLNYAITRSGNKTVYEVAVPWEELGITAVSNGMKLKFSLLVNDNDDGIRRGWIEYNGGIGYKDEEAFGDLFLIGSP</sequence>
<feature type="domain" description="Carbohydrate-binding" evidence="4">
    <location>
        <begin position="504"/>
        <end position="695"/>
    </location>
</feature>
<evidence type="ECO:0000256" key="2">
    <source>
        <dbReference type="SAM" id="Phobius"/>
    </source>
</evidence>
<dbReference type="Pfam" id="PF06452">
    <property type="entry name" value="CBM9_1"/>
    <property type="match status" value="1"/>
</dbReference>
<dbReference type="PANTHER" id="PTHR48081">
    <property type="entry name" value="AB HYDROLASE SUPERFAMILY PROTEIN C4A8.06C"/>
    <property type="match status" value="1"/>
</dbReference>
<dbReference type="Proteomes" id="UP001596105">
    <property type="component" value="Unassembled WGS sequence"/>
</dbReference>
<keyword evidence="2" id="KW-0812">Transmembrane</keyword>
<dbReference type="EMBL" id="JBHSMH010000095">
    <property type="protein sequence ID" value="MFC5471275.1"/>
    <property type="molecule type" value="Genomic_DNA"/>
</dbReference>
<feature type="domain" description="BD-FAE-like" evidence="5">
    <location>
        <begin position="88"/>
        <end position="194"/>
    </location>
</feature>
<comment type="caution">
    <text evidence="6">The sequence shown here is derived from an EMBL/GenBank/DDBJ whole genome shotgun (WGS) entry which is preliminary data.</text>
</comment>
<name>A0ABW0LZN1_9BACL</name>
<gene>
    <name evidence="6" type="ORF">ACFPPD_21530</name>
</gene>
<dbReference type="InterPro" id="IPR050300">
    <property type="entry name" value="GDXG_lipolytic_enzyme"/>
</dbReference>
<evidence type="ECO:0000313" key="7">
    <source>
        <dbReference type="Proteomes" id="UP001596105"/>
    </source>
</evidence>
<keyword evidence="2" id="KW-0472">Membrane</keyword>
<organism evidence="6 7">
    <name type="scientific">Cohnella suwonensis</name>
    <dbReference type="NCBI Taxonomy" id="696072"/>
    <lineage>
        <taxon>Bacteria</taxon>
        <taxon>Bacillati</taxon>
        <taxon>Bacillota</taxon>
        <taxon>Bacilli</taxon>
        <taxon>Bacillales</taxon>
        <taxon>Paenibacillaceae</taxon>
        <taxon>Cohnella</taxon>
    </lineage>
</organism>
<keyword evidence="7" id="KW-1185">Reference proteome</keyword>
<dbReference type="CDD" id="cd09621">
    <property type="entry name" value="CBM9_like_5"/>
    <property type="match status" value="1"/>
</dbReference>
<dbReference type="Pfam" id="PF00326">
    <property type="entry name" value="Peptidase_S9"/>
    <property type="match status" value="1"/>
</dbReference>
<accession>A0ABW0LZN1</accession>
<dbReference type="InterPro" id="IPR010502">
    <property type="entry name" value="Carb-bd_dom_fam9"/>
</dbReference>
<evidence type="ECO:0000259" key="4">
    <source>
        <dbReference type="Pfam" id="PF06452"/>
    </source>
</evidence>
<proteinExistence type="predicted"/>
<evidence type="ECO:0000259" key="5">
    <source>
        <dbReference type="Pfam" id="PF20434"/>
    </source>
</evidence>
<dbReference type="Pfam" id="PF20434">
    <property type="entry name" value="BD-FAE"/>
    <property type="match status" value="1"/>
</dbReference>
<dbReference type="SUPFAM" id="SSF53474">
    <property type="entry name" value="alpha/beta-Hydrolases"/>
    <property type="match status" value="1"/>
</dbReference>
<feature type="transmembrane region" description="Helical" evidence="2">
    <location>
        <begin position="7"/>
        <end position="24"/>
    </location>
</feature>
<evidence type="ECO:0000259" key="3">
    <source>
        <dbReference type="Pfam" id="PF00326"/>
    </source>
</evidence>
<keyword evidence="2" id="KW-1133">Transmembrane helix</keyword>
<keyword evidence="1" id="KW-0378">Hydrolase</keyword>
<dbReference type="Gene3D" id="3.40.50.1820">
    <property type="entry name" value="alpha/beta hydrolase"/>
    <property type="match status" value="1"/>
</dbReference>
<protein>
    <submittedName>
        <fullName evidence="6">Prolyl oligopeptidase family serine peptidase</fullName>
    </submittedName>
</protein>
<evidence type="ECO:0000256" key="1">
    <source>
        <dbReference type="ARBA" id="ARBA00022801"/>
    </source>
</evidence>
<dbReference type="Gene3D" id="2.60.40.1190">
    <property type="match status" value="1"/>
</dbReference>
<dbReference type="RefSeq" id="WP_209748263.1">
    <property type="nucleotide sequence ID" value="NZ_JBHSMH010000095.1"/>
</dbReference>
<dbReference type="SUPFAM" id="SSF49344">
    <property type="entry name" value="CBD9-like"/>
    <property type="match status" value="1"/>
</dbReference>